<keyword evidence="7" id="KW-1185">Reference proteome</keyword>
<dbReference type="GO" id="GO:0000271">
    <property type="term" value="P:polysaccharide biosynthetic process"/>
    <property type="evidence" value="ECO:0007669"/>
    <property type="project" value="TreeGrafter"/>
</dbReference>
<evidence type="ECO:0000256" key="5">
    <source>
        <dbReference type="RuleBase" id="RU004508"/>
    </source>
</evidence>
<keyword evidence="6" id="KW-0032">Aminotransferase</keyword>
<dbReference type="PANTHER" id="PTHR30244">
    <property type="entry name" value="TRANSAMINASE"/>
    <property type="match status" value="1"/>
</dbReference>
<dbReference type="SUPFAM" id="SSF53383">
    <property type="entry name" value="PLP-dependent transferases"/>
    <property type="match status" value="1"/>
</dbReference>
<evidence type="ECO:0000313" key="6">
    <source>
        <dbReference type="EMBL" id="BBO66568.1"/>
    </source>
</evidence>
<dbReference type="FunFam" id="3.40.640.10:FF:000089">
    <property type="entry name" value="Aminotransferase, DegT/DnrJ/EryC1/StrS family"/>
    <property type="match status" value="1"/>
</dbReference>
<protein>
    <submittedName>
        <fullName evidence="6">Glutamine--scyllo-inositol aminotransferase</fullName>
    </submittedName>
</protein>
<gene>
    <name evidence="6" type="ORF">DSCA_04980</name>
</gene>
<dbReference type="PANTHER" id="PTHR30244:SF36">
    <property type="entry name" value="3-OXO-GLUCOSE-6-PHOSPHATE:GLUTAMATE AMINOTRANSFERASE"/>
    <property type="match status" value="1"/>
</dbReference>
<comment type="similarity">
    <text evidence="2 5">Belongs to the DegT/DnrJ/EryC1 family.</text>
</comment>
<dbReference type="InterPro" id="IPR015421">
    <property type="entry name" value="PyrdxlP-dep_Trfase_major"/>
</dbReference>
<dbReference type="InterPro" id="IPR015424">
    <property type="entry name" value="PyrdxlP-dep_Trfase"/>
</dbReference>
<dbReference type="RefSeq" id="WP_174783980.1">
    <property type="nucleotide sequence ID" value="NZ_AP021874.1"/>
</dbReference>
<dbReference type="Proteomes" id="UP000427906">
    <property type="component" value="Chromosome"/>
</dbReference>
<dbReference type="InterPro" id="IPR000653">
    <property type="entry name" value="DegT/StrS_aminotransferase"/>
</dbReference>
<evidence type="ECO:0000256" key="4">
    <source>
        <dbReference type="PIRSR" id="PIRSR000390-2"/>
    </source>
</evidence>
<reference evidence="6 7" key="1">
    <citation type="submission" date="2019-11" db="EMBL/GenBank/DDBJ databases">
        <title>Comparative genomics of hydrocarbon-degrading Desulfosarcina strains.</title>
        <authorList>
            <person name="Watanabe M."/>
            <person name="Kojima H."/>
            <person name="Fukui M."/>
        </authorList>
    </citation>
    <scope>NUCLEOTIDE SEQUENCE [LARGE SCALE GENOMIC DNA]</scope>
    <source>
        <strain evidence="6 7">PL12</strain>
    </source>
</reference>
<name>A0A5K7YBN2_9BACT</name>
<dbReference type="Gene3D" id="3.40.640.10">
    <property type="entry name" value="Type I PLP-dependent aspartate aminotransferase-like (Major domain)"/>
    <property type="match status" value="1"/>
</dbReference>
<feature type="modified residue" description="N6-(pyridoxal phosphate)lysine" evidence="4">
    <location>
        <position position="193"/>
    </location>
</feature>
<dbReference type="EMBL" id="AP021874">
    <property type="protein sequence ID" value="BBO66568.1"/>
    <property type="molecule type" value="Genomic_DNA"/>
</dbReference>
<dbReference type="GO" id="GO:0030170">
    <property type="term" value="F:pyridoxal phosphate binding"/>
    <property type="evidence" value="ECO:0007669"/>
    <property type="project" value="UniProtKB-ARBA"/>
</dbReference>
<keyword evidence="6" id="KW-0808">Transferase</keyword>
<evidence type="ECO:0000313" key="7">
    <source>
        <dbReference type="Proteomes" id="UP000427906"/>
    </source>
</evidence>
<organism evidence="6 7">
    <name type="scientific">Desulfosarcina alkanivorans</name>
    <dbReference type="NCBI Taxonomy" id="571177"/>
    <lineage>
        <taxon>Bacteria</taxon>
        <taxon>Pseudomonadati</taxon>
        <taxon>Thermodesulfobacteriota</taxon>
        <taxon>Desulfobacteria</taxon>
        <taxon>Desulfobacterales</taxon>
        <taxon>Desulfosarcinaceae</taxon>
        <taxon>Desulfosarcina</taxon>
    </lineage>
</organism>
<dbReference type="Pfam" id="PF01041">
    <property type="entry name" value="DegT_DnrJ_EryC1"/>
    <property type="match status" value="1"/>
</dbReference>
<dbReference type="GO" id="GO:0008483">
    <property type="term" value="F:transaminase activity"/>
    <property type="evidence" value="ECO:0007669"/>
    <property type="project" value="UniProtKB-KW"/>
</dbReference>
<accession>A0A5K7YBN2</accession>
<evidence type="ECO:0000256" key="2">
    <source>
        <dbReference type="ARBA" id="ARBA00037999"/>
    </source>
</evidence>
<keyword evidence="1 4" id="KW-0663">Pyridoxal phosphate</keyword>
<dbReference type="AlphaFoldDB" id="A0A5K7YBN2"/>
<dbReference type="InterPro" id="IPR015422">
    <property type="entry name" value="PyrdxlP-dep_Trfase_small"/>
</dbReference>
<dbReference type="CDD" id="cd00616">
    <property type="entry name" value="AHBA_syn"/>
    <property type="match status" value="1"/>
</dbReference>
<evidence type="ECO:0000256" key="3">
    <source>
        <dbReference type="PIRSR" id="PIRSR000390-1"/>
    </source>
</evidence>
<dbReference type="Gene3D" id="3.90.1150.10">
    <property type="entry name" value="Aspartate Aminotransferase, domain 1"/>
    <property type="match status" value="1"/>
</dbReference>
<sequence>MKVPLLDLKAQYRTIKDRILDVTHEIFESQYFILGPQVAALEKKIAGYCHVDHAVGVSSGTDALILSLMAAGIGPGDRVISTPYTFFATAGAIARVGATPVFVDIDPDSYNLSCDRLQEAVGAMTAHQLKTVKAIIPVHLYGQCADMDPILELAAAHGWVVIEDAAQAIGAEYKGRRAGSMGDYGCFSFFPSKNLGAFGDGGIVTASDPKVWEQLEIMRVHGASPKYYHRVVGGNFRLDALQAAIVAVKLEFLDGWTAGRQDNAARYRELFASAGLADRVGLPVERENRHIYNQFVIRVDTGRDDLKAYLGEQGIGTEVYYPVPLHLQACFSGLGHAAGDFPVSERAASQTLALPIYPELTGAQQAYVVEQIVAFFNR</sequence>
<dbReference type="KEGG" id="dalk:DSCA_04980"/>
<evidence type="ECO:0000256" key="1">
    <source>
        <dbReference type="ARBA" id="ARBA00022898"/>
    </source>
</evidence>
<feature type="active site" description="Proton acceptor" evidence="3">
    <location>
        <position position="193"/>
    </location>
</feature>
<proteinExistence type="inferred from homology"/>
<dbReference type="PIRSF" id="PIRSF000390">
    <property type="entry name" value="PLP_StrS"/>
    <property type="match status" value="1"/>
</dbReference>